<dbReference type="OrthoDB" id="8922241at2759"/>
<feature type="region of interest" description="Disordered" evidence="1">
    <location>
        <begin position="116"/>
        <end position="145"/>
    </location>
</feature>
<evidence type="ECO:0000313" key="3">
    <source>
        <dbReference type="EMBL" id="KAF2032940.1"/>
    </source>
</evidence>
<gene>
    <name evidence="3" type="ORF">EK21DRAFT_86671</name>
</gene>
<feature type="region of interest" description="Disordered" evidence="1">
    <location>
        <begin position="896"/>
        <end position="920"/>
    </location>
</feature>
<name>A0A9P4LQ68_9PLEO</name>
<evidence type="ECO:0000256" key="1">
    <source>
        <dbReference type="SAM" id="MobiDB-lite"/>
    </source>
</evidence>
<comment type="caution">
    <text evidence="3">The sequence shown here is derived from an EMBL/GenBank/DDBJ whole genome shotgun (WGS) entry which is preliminary data.</text>
</comment>
<keyword evidence="4" id="KW-1185">Reference proteome</keyword>
<feature type="region of interest" description="Disordered" evidence="1">
    <location>
        <begin position="793"/>
        <end position="818"/>
    </location>
</feature>
<reference evidence="3" key="1">
    <citation type="journal article" date="2020" name="Stud. Mycol.">
        <title>101 Dothideomycetes genomes: a test case for predicting lifestyles and emergence of pathogens.</title>
        <authorList>
            <person name="Haridas S."/>
            <person name="Albert R."/>
            <person name="Binder M."/>
            <person name="Bloem J."/>
            <person name="Labutti K."/>
            <person name="Salamov A."/>
            <person name="Andreopoulos B."/>
            <person name="Baker S."/>
            <person name="Barry K."/>
            <person name="Bills G."/>
            <person name="Bluhm B."/>
            <person name="Cannon C."/>
            <person name="Castanera R."/>
            <person name="Culley D."/>
            <person name="Daum C."/>
            <person name="Ezra D."/>
            <person name="Gonzalez J."/>
            <person name="Henrissat B."/>
            <person name="Kuo A."/>
            <person name="Liang C."/>
            <person name="Lipzen A."/>
            <person name="Lutzoni F."/>
            <person name="Magnuson J."/>
            <person name="Mondo S."/>
            <person name="Nolan M."/>
            <person name="Ohm R."/>
            <person name="Pangilinan J."/>
            <person name="Park H.-J."/>
            <person name="Ramirez L."/>
            <person name="Alfaro M."/>
            <person name="Sun H."/>
            <person name="Tritt A."/>
            <person name="Yoshinaga Y."/>
            <person name="Zwiers L.-H."/>
            <person name="Turgeon B."/>
            <person name="Goodwin S."/>
            <person name="Spatafora J."/>
            <person name="Crous P."/>
            <person name="Grigoriev I."/>
        </authorList>
    </citation>
    <scope>NUCLEOTIDE SEQUENCE</scope>
    <source>
        <strain evidence="3">CBS 110217</strain>
    </source>
</reference>
<evidence type="ECO:0000313" key="4">
    <source>
        <dbReference type="Proteomes" id="UP000799777"/>
    </source>
</evidence>
<feature type="domain" description="C2H2-type" evidence="2">
    <location>
        <begin position="284"/>
        <end position="307"/>
    </location>
</feature>
<accession>A0A9P4LQ68</accession>
<dbReference type="Proteomes" id="UP000799777">
    <property type="component" value="Unassembled WGS sequence"/>
</dbReference>
<protein>
    <recommendedName>
        <fullName evidence="2">C2H2-type domain-containing protein</fullName>
    </recommendedName>
</protein>
<feature type="region of interest" description="Disordered" evidence="1">
    <location>
        <begin position="441"/>
        <end position="479"/>
    </location>
</feature>
<feature type="region of interest" description="Disordered" evidence="1">
    <location>
        <begin position="300"/>
        <end position="338"/>
    </location>
</feature>
<dbReference type="InterPro" id="IPR013087">
    <property type="entry name" value="Znf_C2H2_type"/>
</dbReference>
<feature type="region of interest" description="Disordered" evidence="1">
    <location>
        <begin position="211"/>
        <end position="244"/>
    </location>
</feature>
<dbReference type="AlphaFoldDB" id="A0A9P4LQ68"/>
<sequence length="920" mass="102060">MESHYGSLTEDNCDYLEYLGGAPATALERNGLDGPIPCETGQNAYASYTHSGLWNLNSNASQPKLANSFVQYAENHRQLSDHSEPSFLSSSVAPPGPASVENVILNNSGWVGNGDESIADSGFVGSNQSVEPHTHQQSHLSSDQFPPASCLPELVTQSDYLKDFSSGLPRIVLDDGAPWHPGARDIDRLGLPTNLSAYELAGHDVDEHSKAGSICTSLRPPTVSSEANGSRRSRSRPRSIRSQGGVIPCDHCSAQFTGRYARGNCSRHVRQQHSGRLSVSSLGCICRSCGRHFKRQDARRKHEWKKHGLQDAKPTSRRHAATYNDASSHTGTVESQSDQDTLTCTNTVFEDSPVSCRYKVPDSSPTRLPFVQAHIELGDHYYDIYCDSFLTWCVQVIRKLRLRQSSAQLPFAQALRVLSLQLQASTNGTTQISYEVNADDGEENGAERDHSGRQNKGKAPVNKHPSSRVHPYLGQPRRQHNSDPILALAEEFEKPHHLDLDCPVYKWYRMHELTGMVSPCNGCLEKHMNGVRQHLLPTYSQQHRQHVEFIRRCGRCTEDIVDESAWTSEGHAARTCQSRSQPRGYSLVSWAKLYLRIFREEVRVPSPYRGDSRLLPDRFVARLRDGLQLSPAVTLLPSFVPPAQQAAQNSATGVNTENPGHAARLRWLENRLKTTASLDTLIARTTDLLQQLNAAKSAQELQAFVYRPSDTVEDIELEYLDRLEDHQRSIQDQAMQTPQNYVRNTVQPNSDFMHNLQLGQASAIGSADFQLPDDQTDTFSNTVHMAGSDFETQPSTQEYDHGNTSFGFPSGFGSPQTSYGFGDLTLQEQGELVNPFGPTAAGPPECPPEMQWTPPFDPRLDQTGPANLPDTIAREHQGGYDPALLQADIDHMFDTSPSAALNPFHPSPDFERQANPDWAP</sequence>
<dbReference type="PROSITE" id="PS00028">
    <property type="entry name" value="ZINC_FINGER_C2H2_1"/>
    <property type="match status" value="1"/>
</dbReference>
<evidence type="ECO:0000259" key="2">
    <source>
        <dbReference type="PROSITE" id="PS00028"/>
    </source>
</evidence>
<proteinExistence type="predicted"/>
<feature type="compositionally biased region" description="Polar residues" evidence="1">
    <location>
        <begin position="324"/>
        <end position="338"/>
    </location>
</feature>
<feature type="compositionally biased region" description="Polar residues" evidence="1">
    <location>
        <begin position="124"/>
        <end position="144"/>
    </location>
</feature>
<dbReference type="EMBL" id="ML978169">
    <property type="protein sequence ID" value="KAF2032940.1"/>
    <property type="molecule type" value="Genomic_DNA"/>
</dbReference>
<organism evidence="3 4">
    <name type="scientific">Setomelanomma holmii</name>
    <dbReference type="NCBI Taxonomy" id="210430"/>
    <lineage>
        <taxon>Eukaryota</taxon>
        <taxon>Fungi</taxon>
        <taxon>Dikarya</taxon>
        <taxon>Ascomycota</taxon>
        <taxon>Pezizomycotina</taxon>
        <taxon>Dothideomycetes</taxon>
        <taxon>Pleosporomycetidae</taxon>
        <taxon>Pleosporales</taxon>
        <taxon>Pleosporineae</taxon>
        <taxon>Phaeosphaeriaceae</taxon>
        <taxon>Setomelanomma</taxon>
    </lineage>
</organism>